<organism evidence="1">
    <name type="scientific">Lepeophtheirus salmonis</name>
    <name type="common">Salmon louse</name>
    <name type="synonym">Caligus salmonis</name>
    <dbReference type="NCBI Taxonomy" id="72036"/>
    <lineage>
        <taxon>Eukaryota</taxon>
        <taxon>Metazoa</taxon>
        <taxon>Ecdysozoa</taxon>
        <taxon>Arthropoda</taxon>
        <taxon>Crustacea</taxon>
        <taxon>Multicrustacea</taxon>
        <taxon>Hexanauplia</taxon>
        <taxon>Copepoda</taxon>
        <taxon>Siphonostomatoida</taxon>
        <taxon>Caligidae</taxon>
        <taxon>Lepeophtheirus</taxon>
    </lineage>
</organism>
<protein>
    <submittedName>
        <fullName evidence="1">Uncharacterized protein</fullName>
    </submittedName>
</protein>
<reference evidence="1" key="1">
    <citation type="submission" date="2014-05" db="EMBL/GenBank/DDBJ databases">
        <authorList>
            <person name="Chronopoulou M."/>
        </authorList>
    </citation>
    <scope>NUCLEOTIDE SEQUENCE</scope>
    <source>
        <tissue evidence="1">Whole organism</tissue>
    </source>
</reference>
<feature type="non-terminal residue" evidence="1">
    <location>
        <position position="1"/>
    </location>
</feature>
<dbReference type="AlphaFoldDB" id="A0A0K2TFT8"/>
<accession>A0A0K2TFT8</accession>
<name>A0A0K2TFT8_LEPSM</name>
<proteinExistence type="predicted"/>
<dbReference type="EMBL" id="HACA01007086">
    <property type="protein sequence ID" value="CDW24447.1"/>
    <property type="molecule type" value="Transcribed_RNA"/>
</dbReference>
<sequence>LKEGSGKRDLLSSTTCRHCKSRAEEHYNLNSLLGLGQSFSSQSTINDVFYNNTHPYIVIK</sequence>
<evidence type="ECO:0000313" key="1">
    <source>
        <dbReference type="EMBL" id="CDW24447.1"/>
    </source>
</evidence>